<name>A0A6A7B985_9PLEO</name>
<accession>A0A6A7B985</accession>
<evidence type="ECO:0000259" key="1">
    <source>
        <dbReference type="Pfam" id="PF06985"/>
    </source>
</evidence>
<protein>
    <submittedName>
        <fullName evidence="2">HET-domain-containing protein</fullName>
    </submittedName>
</protein>
<dbReference type="InterPro" id="IPR052895">
    <property type="entry name" value="HetReg/Transcr_Mod"/>
</dbReference>
<reference evidence="2" key="1">
    <citation type="submission" date="2020-01" db="EMBL/GenBank/DDBJ databases">
        <authorList>
            <consortium name="DOE Joint Genome Institute"/>
            <person name="Haridas S."/>
            <person name="Albert R."/>
            <person name="Binder M."/>
            <person name="Bloem J."/>
            <person name="Labutti K."/>
            <person name="Salamov A."/>
            <person name="Andreopoulos B."/>
            <person name="Baker S.E."/>
            <person name="Barry K."/>
            <person name="Bills G."/>
            <person name="Bluhm B.H."/>
            <person name="Cannon C."/>
            <person name="Castanera R."/>
            <person name="Culley D.E."/>
            <person name="Daum C."/>
            <person name="Ezra D."/>
            <person name="Gonzalez J.B."/>
            <person name="Henrissat B."/>
            <person name="Kuo A."/>
            <person name="Liang C."/>
            <person name="Lipzen A."/>
            <person name="Lutzoni F."/>
            <person name="Magnuson J."/>
            <person name="Mondo S."/>
            <person name="Nolan M."/>
            <person name="Ohm R."/>
            <person name="Pangilinan J."/>
            <person name="Park H.-J."/>
            <person name="Ramirez L."/>
            <person name="Alfaro M."/>
            <person name="Sun H."/>
            <person name="Tritt A."/>
            <person name="Yoshinaga Y."/>
            <person name="Zwiers L.-H."/>
            <person name="Turgeon B.G."/>
            <person name="Goodwin S.B."/>
            <person name="Spatafora J.W."/>
            <person name="Crous P.W."/>
            <person name="Grigoriev I.V."/>
        </authorList>
    </citation>
    <scope>NUCLEOTIDE SEQUENCE</scope>
    <source>
        <strain evidence="2">IPT5</strain>
    </source>
</reference>
<feature type="non-terminal residue" evidence="2">
    <location>
        <position position="297"/>
    </location>
</feature>
<evidence type="ECO:0000313" key="3">
    <source>
        <dbReference type="Proteomes" id="UP000799423"/>
    </source>
</evidence>
<proteinExistence type="predicted"/>
<dbReference type="AlphaFoldDB" id="A0A6A7B985"/>
<feature type="domain" description="Heterokaryon incompatibility" evidence="1">
    <location>
        <begin position="47"/>
        <end position="182"/>
    </location>
</feature>
<gene>
    <name evidence="2" type="ORF">T440DRAFT_353937</name>
</gene>
<dbReference type="OrthoDB" id="194358at2759"/>
<dbReference type="PANTHER" id="PTHR24148:SF78">
    <property type="entry name" value="HETEROKARYON INCOMPATIBILITY DOMAIN-CONTAINING PROTEIN"/>
    <property type="match status" value="1"/>
</dbReference>
<keyword evidence="3" id="KW-1185">Reference proteome</keyword>
<dbReference type="Proteomes" id="UP000799423">
    <property type="component" value="Unassembled WGS sequence"/>
</dbReference>
<dbReference type="EMBL" id="MU006300">
    <property type="protein sequence ID" value="KAF2852051.1"/>
    <property type="molecule type" value="Genomic_DNA"/>
</dbReference>
<dbReference type="Pfam" id="PF06985">
    <property type="entry name" value="HET"/>
    <property type="match status" value="1"/>
</dbReference>
<organism evidence="2 3">
    <name type="scientific">Plenodomus tracheiphilus IPT5</name>
    <dbReference type="NCBI Taxonomy" id="1408161"/>
    <lineage>
        <taxon>Eukaryota</taxon>
        <taxon>Fungi</taxon>
        <taxon>Dikarya</taxon>
        <taxon>Ascomycota</taxon>
        <taxon>Pezizomycotina</taxon>
        <taxon>Dothideomycetes</taxon>
        <taxon>Pleosporomycetidae</taxon>
        <taxon>Pleosporales</taxon>
        <taxon>Pleosporineae</taxon>
        <taxon>Leptosphaeriaceae</taxon>
        <taxon>Plenodomus</taxon>
    </lineage>
</organism>
<dbReference type="PANTHER" id="PTHR24148">
    <property type="entry name" value="ANKYRIN REPEAT DOMAIN-CONTAINING PROTEIN 39 HOMOLOG-RELATED"/>
    <property type="match status" value="1"/>
</dbReference>
<sequence length="297" mass="34653">MERYVYQPLDLTEESFRLIRLVKGTGLPIRCELFHALLQDLDSFVEYEALSYTWGGTTKTQAVEMDVGTILPVTQNLLEALQHLRFPHEDRILWIDAISIDQDNIKERGHQVRRMRAIYEGAVRVNVWLGRPTPYTDLVLRNMQKFEKEARSYPCNDWQPSDERWHDIWCRSWFDRVWIIQEVAHARTATIICGHLKVSSRIFVMMPLVLNIELVPLCQAILDVMPGPFRRYSWWSKTRNLRTLLSKFSHSQASDERDKIFALLGLSSDANNSVVLYANYSIPTVMVLHNLISFLVS</sequence>
<evidence type="ECO:0000313" key="2">
    <source>
        <dbReference type="EMBL" id="KAF2852051.1"/>
    </source>
</evidence>
<dbReference type="InterPro" id="IPR010730">
    <property type="entry name" value="HET"/>
</dbReference>